<gene>
    <name evidence="2" type="ORF">OLC1_LOCUS11558</name>
</gene>
<name>A0AAV1D3N9_OLDCO</name>
<evidence type="ECO:0000259" key="1">
    <source>
        <dbReference type="SMART" id="SM00579"/>
    </source>
</evidence>
<evidence type="ECO:0000313" key="2">
    <source>
        <dbReference type="EMBL" id="CAI9102153.1"/>
    </source>
</evidence>
<accession>A0AAV1D3N9</accession>
<dbReference type="AlphaFoldDB" id="A0AAV1D3N9"/>
<evidence type="ECO:0000313" key="3">
    <source>
        <dbReference type="Proteomes" id="UP001161247"/>
    </source>
</evidence>
<dbReference type="PANTHER" id="PTHR31900">
    <property type="entry name" value="F-BOX/RNI SUPERFAMILY PROTEIN-RELATED"/>
    <property type="match status" value="1"/>
</dbReference>
<reference evidence="2" key="1">
    <citation type="submission" date="2023-03" db="EMBL/GenBank/DDBJ databases">
        <authorList>
            <person name="Julca I."/>
        </authorList>
    </citation>
    <scope>NUCLEOTIDE SEQUENCE</scope>
</reference>
<sequence>MHLALSPSSCPIVDGGASTLIKRLTSLNVAKLYLYEKLDVDGHFTKRCNIIVKMVEVVNHVNCLKLAGVFMEALSNATRNLSVKFERLTELDIITTEYCQWKSLSVMLDCSINLKVLKVEWAENSRNERWVDPKHIPKCLSSSLEEISISGFTGLTNEMEMIRFVLKHGEVIRRIKLEPSDECVENKFQMLRKISTFPRSSRTCVVQFD</sequence>
<dbReference type="EMBL" id="OX459121">
    <property type="protein sequence ID" value="CAI9102153.1"/>
    <property type="molecule type" value="Genomic_DNA"/>
</dbReference>
<keyword evidence="3" id="KW-1185">Reference proteome</keyword>
<dbReference type="InterPro" id="IPR006566">
    <property type="entry name" value="FBD"/>
</dbReference>
<dbReference type="PANTHER" id="PTHR31900:SF27">
    <property type="entry name" value="FBD DOMAIN-CONTAINING PROTEIN"/>
    <property type="match status" value="1"/>
</dbReference>
<dbReference type="InterPro" id="IPR050232">
    <property type="entry name" value="FBL13/AtMIF1-like"/>
</dbReference>
<proteinExistence type="predicted"/>
<dbReference type="Pfam" id="PF08387">
    <property type="entry name" value="FBD"/>
    <property type="match status" value="1"/>
</dbReference>
<organism evidence="2 3">
    <name type="scientific">Oldenlandia corymbosa var. corymbosa</name>
    <dbReference type="NCBI Taxonomy" id="529605"/>
    <lineage>
        <taxon>Eukaryota</taxon>
        <taxon>Viridiplantae</taxon>
        <taxon>Streptophyta</taxon>
        <taxon>Embryophyta</taxon>
        <taxon>Tracheophyta</taxon>
        <taxon>Spermatophyta</taxon>
        <taxon>Magnoliopsida</taxon>
        <taxon>eudicotyledons</taxon>
        <taxon>Gunneridae</taxon>
        <taxon>Pentapetalae</taxon>
        <taxon>asterids</taxon>
        <taxon>lamiids</taxon>
        <taxon>Gentianales</taxon>
        <taxon>Rubiaceae</taxon>
        <taxon>Rubioideae</taxon>
        <taxon>Spermacoceae</taxon>
        <taxon>Hedyotis-Oldenlandia complex</taxon>
        <taxon>Oldenlandia</taxon>
    </lineage>
</organism>
<dbReference type="SMART" id="SM00579">
    <property type="entry name" value="FBD"/>
    <property type="match status" value="1"/>
</dbReference>
<protein>
    <submittedName>
        <fullName evidence="2">OLC1v1000375C1</fullName>
    </submittedName>
</protein>
<dbReference type="Proteomes" id="UP001161247">
    <property type="component" value="Chromosome 4"/>
</dbReference>
<feature type="domain" description="FBD" evidence="1">
    <location>
        <begin position="138"/>
        <end position="209"/>
    </location>
</feature>